<keyword evidence="7" id="KW-0675">Receptor</keyword>
<feature type="domain" description="Ionotropic glutamate receptor C-terminal" evidence="10">
    <location>
        <begin position="360"/>
        <end position="612"/>
    </location>
</feature>
<evidence type="ECO:0000256" key="2">
    <source>
        <dbReference type="ARBA" id="ARBA00008685"/>
    </source>
</evidence>
<dbReference type="GO" id="GO:0050906">
    <property type="term" value="P:detection of stimulus involved in sensory perception"/>
    <property type="evidence" value="ECO:0007669"/>
    <property type="project" value="UniProtKB-ARBA"/>
</dbReference>
<dbReference type="EMBL" id="BLKM01007458">
    <property type="protein sequence ID" value="GFG30708.1"/>
    <property type="molecule type" value="Genomic_DNA"/>
</dbReference>
<keyword evidence="8" id="KW-0325">Glycoprotein</keyword>
<dbReference type="GO" id="GO:0005886">
    <property type="term" value="C:plasma membrane"/>
    <property type="evidence" value="ECO:0007669"/>
    <property type="project" value="UniProtKB-SubCell"/>
</dbReference>
<dbReference type="PANTHER" id="PTHR42643">
    <property type="entry name" value="IONOTROPIC RECEPTOR 20A-RELATED"/>
    <property type="match status" value="1"/>
</dbReference>
<dbReference type="Gene3D" id="3.40.190.10">
    <property type="entry name" value="Periplasmic binding protein-like II"/>
    <property type="match status" value="1"/>
</dbReference>
<evidence type="ECO:0000313" key="12">
    <source>
        <dbReference type="Proteomes" id="UP000502823"/>
    </source>
</evidence>
<feature type="transmembrane region" description="Helical" evidence="9">
    <location>
        <begin position="423"/>
        <end position="448"/>
    </location>
</feature>
<evidence type="ECO:0000256" key="5">
    <source>
        <dbReference type="ARBA" id="ARBA00022989"/>
    </source>
</evidence>
<sequence>MVCEIPASLTHITDTPRTHYVEDCILAIIERYFPPRKVIVFWHSVVSLVEEKRGEEYVYVPVYEEYKAEGWLLRAIHEAGHWPVEISPAESNYDFGKPMDIRVNHQHGAYLLFTRCRDEATVLGRSVFAWQMEKLSLLPTWNPRARFLVTLRCDGAGDNTLKLSYVKQIFLELQRVMVYNVLVLAEIFSQHLQCFTWFPYNKTARNCEEIRDVTLLDTWVSHEGRGMFLHGRCLYPVKFPTNIGGCPLRVNTVIYPPYAFPLEGESHSIQVSGLEPRIIGYIAQQMKANVEFHQTPYSEDAYDLIGNDSNIVIGNMNYDNDYSVRLEFTDSHFTDIHTLYVPRALQYPQWIAVARVFVFSAWLLLFLAVILCALLMRYLSASLPVTAPQDGTYRTTLNCLSVSCSVMLGVSVPVLPLSNPLRVLFFFWVVFCMTINNILQSYVTSLLVEPGFQHQMNSFEELTKSSLKLFISERVEWYFYYTDIDGKRIVSYNDTNSSMQMVFEEENSAIFLSSSKMSFNLRSIQNKYYALSENPLQLHSVMLVKKGWPFLKQTNTVIRRLVEAGIPNKIMSSVISTKSYGHRRVGVWNLVTKYSSLSAEQLHAAFLLLGAGLALSLVAFVAERMSQISEHFRTRSLAQNYGQRFRSRRRKLLRL</sequence>
<evidence type="ECO:0000256" key="1">
    <source>
        <dbReference type="ARBA" id="ARBA00004651"/>
    </source>
</evidence>
<keyword evidence="6 9" id="KW-0472">Membrane</keyword>
<dbReference type="AlphaFoldDB" id="A0A6L2PJQ3"/>
<evidence type="ECO:0000256" key="7">
    <source>
        <dbReference type="ARBA" id="ARBA00023170"/>
    </source>
</evidence>
<dbReference type="OrthoDB" id="6430908at2759"/>
<evidence type="ECO:0000256" key="4">
    <source>
        <dbReference type="ARBA" id="ARBA00022692"/>
    </source>
</evidence>
<comment type="similarity">
    <text evidence="2">Belongs to the glutamate-gated ion channel (TC 1.A.10.1) family.</text>
</comment>
<evidence type="ECO:0000313" key="11">
    <source>
        <dbReference type="EMBL" id="GFG30708.1"/>
    </source>
</evidence>
<comment type="subcellular location">
    <subcellularLocation>
        <location evidence="1">Cell membrane</location>
        <topology evidence="1">Multi-pass membrane protein</topology>
    </subcellularLocation>
</comment>
<dbReference type="InterPro" id="IPR001320">
    <property type="entry name" value="Iontro_rcpt_C"/>
</dbReference>
<dbReference type="Pfam" id="PF00060">
    <property type="entry name" value="Lig_chan"/>
    <property type="match status" value="1"/>
</dbReference>
<organism evidence="11 12">
    <name type="scientific">Coptotermes formosanus</name>
    <name type="common">Formosan subterranean termite</name>
    <dbReference type="NCBI Taxonomy" id="36987"/>
    <lineage>
        <taxon>Eukaryota</taxon>
        <taxon>Metazoa</taxon>
        <taxon>Ecdysozoa</taxon>
        <taxon>Arthropoda</taxon>
        <taxon>Hexapoda</taxon>
        <taxon>Insecta</taxon>
        <taxon>Pterygota</taxon>
        <taxon>Neoptera</taxon>
        <taxon>Polyneoptera</taxon>
        <taxon>Dictyoptera</taxon>
        <taxon>Blattodea</taxon>
        <taxon>Blattoidea</taxon>
        <taxon>Termitoidae</taxon>
        <taxon>Rhinotermitidae</taxon>
        <taxon>Coptotermes</taxon>
    </lineage>
</organism>
<dbReference type="InParanoid" id="A0A6L2PJQ3"/>
<dbReference type="PANTHER" id="PTHR42643:SF38">
    <property type="entry name" value="IONOTROPIC RECEPTOR 100A"/>
    <property type="match status" value="1"/>
</dbReference>
<dbReference type="InterPro" id="IPR052192">
    <property type="entry name" value="Insect_Ionotropic_Sensory_Rcpt"/>
</dbReference>
<feature type="transmembrane region" description="Helical" evidence="9">
    <location>
        <begin position="350"/>
        <end position="376"/>
    </location>
</feature>
<feature type="transmembrane region" description="Helical" evidence="9">
    <location>
        <begin position="397"/>
        <end position="417"/>
    </location>
</feature>
<proteinExistence type="inferred from homology"/>
<evidence type="ECO:0000256" key="3">
    <source>
        <dbReference type="ARBA" id="ARBA00022475"/>
    </source>
</evidence>
<dbReference type="Proteomes" id="UP000502823">
    <property type="component" value="Unassembled WGS sequence"/>
</dbReference>
<dbReference type="GO" id="GO:0015276">
    <property type="term" value="F:ligand-gated monoatomic ion channel activity"/>
    <property type="evidence" value="ECO:0007669"/>
    <property type="project" value="InterPro"/>
</dbReference>
<feature type="transmembrane region" description="Helical" evidence="9">
    <location>
        <begin position="602"/>
        <end position="622"/>
    </location>
</feature>
<gene>
    <name evidence="11" type="ORF">Cfor_07479</name>
</gene>
<dbReference type="SUPFAM" id="SSF53850">
    <property type="entry name" value="Periplasmic binding protein-like II"/>
    <property type="match status" value="1"/>
</dbReference>
<evidence type="ECO:0000256" key="8">
    <source>
        <dbReference type="ARBA" id="ARBA00023180"/>
    </source>
</evidence>
<keyword evidence="12" id="KW-1185">Reference proteome</keyword>
<protein>
    <recommendedName>
        <fullName evidence="10">Ionotropic glutamate receptor C-terminal domain-containing protein</fullName>
    </recommendedName>
</protein>
<keyword evidence="3" id="KW-1003">Cell membrane</keyword>
<evidence type="ECO:0000256" key="9">
    <source>
        <dbReference type="SAM" id="Phobius"/>
    </source>
</evidence>
<evidence type="ECO:0000259" key="10">
    <source>
        <dbReference type="Pfam" id="PF00060"/>
    </source>
</evidence>
<dbReference type="Gene3D" id="1.10.287.70">
    <property type="match status" value="1"/>
</dbReference>
<accession>A0A6L2PJQ3</accession>
<comment type="caution">
    <text evidence="11">The sequence shown here is derived from an EMBL/GenBank/DDBJ whole genome shotgun (WGS) entry which is preliminary data.</text>
</comment>
<keyword evidence="5 9" id="KW-1133">Transmembrane helix</keyword>
<keyword evidence="4 9" id="KW-0812">Transmembrane</keyword>
<name>A0A6L2PJQ3_COPFO</name>
<reference evidence="12" key="1">
    <citation type="submission" date="2020-01" db="EMBL/GenBank/DDBJ databases">
        <title>Draft genome sequence of the Termite Coptotermes fromosanus.</title>
        <authorList>
            <person name="Itakura S."/>
            <person name="Yosikawa Y."/>
            <person name="Umezawa K."/>
        </authorList>
    </citation>
    <scope>NUCLEOTIDE SEQUENCE [LARGE SCALE GENOMIC DNA]</scope>
</reference>
<evidence type="ECO:0000256" key="6">
    <source>
        <dbReference type="ARBA" id="ARBA00023136"/>
    </source>
</evidence>